<dbReference type="RefSeq" id="XP_047775442.1">
    <property type="nucleotide sequence ID" value="XM_047926725.1"/>
</dbReference>
<feature type="compositionally biased region" description="Basic residues" evidence="1">
    <location>
        <begin position="126"/>
        <end position="154"/>
    </location>
</feature>
<evidence type="ECO:0000256" key="2">
    <source>
        <dbReference type="SAM" id="SignalP"/>
    </source>
</evidence>
<name>A0ABQ8K632_9APHY</name>
<keyword evidence="4" id="KW-1185">Reference proteome</keyword>
<dbReference type="EMBL" id="JADCUA010000021">
    <property type="protein sequence ID" value="KAH9832524.1"/>
    <property type="molecule type" value="Genomic_DNA"/>
</dbReference>
<evidence type="ECO:0000313" key="4">
    <source>
        <dbReference type="Proteomes" id="UP000814176"/>
    </source>
</evidence>
<evidence type="ECO:0000256" key="1">
    <source>
        <dbReference type="SAM" id="MobiDB-lite"/>
    </source>
</evidence>
<accession>A0ABQ8K632</accession>
<sequence>MRSYTILAVAASVAAPALVAAAPVQQGSDALSISKVFNIGSDIANAYSSYKQNKQNKGKRDDEFFELLAREAASQDSPSKTGGEEPQAHQVGVHAAAPGPEHEGAEHGAAHSQLHTGEHAGLRASKQTHRVGKHAGQRAHRTGKHTGQRTHRYGKSGQGRRTGRKGLQAHKGMHAHTGETAAHEHAHAGLHAAHRTGAHPDAAEHSPEAHTGVRPPETQSPGATQHEARGRIEKASGVVGLVNDAANAAQNAHAAWDSFKQHHRRGKFHTAGKALGLANDAANAASSVHGAWDSFKQHHRRGKIHKAGKAIGLVNDAANAASSVGQAWQSFHGREESPYEFL</sequence>
<proteinExistence type="predicted"/>
<evidence type="ECO:0000313" key="3">
    <source>
        <dbReference type="EMBL" id="KAH9832524.1"/>
    </source>
</evidence>
<feature type="region of interest" description="Disordered" evidence="1">
    <location>
        <begin position="123"/>
        <end position="228"/>
    </location>
</feature>
<organism evidence="3 4">
    <name type="scientific">Rhodofomes roseus</name>
    <dbReference type="NCBI Taxonomy" id="34475"/>
    <lineage>
        <taxon>Eukaryota</taxon>
        <taxon>Fungi</taxon>
        <taxon>Dikarya</taxon>
        <taxon>Basidiomycota</taxon>
        <taxon>Agaricomycotina</taxon>
        <taxon>Agaricomycetes</taxon>
        <taxon>Polyporales</taxon>
        <taxon>Rhodofomes</taxon>
    </lineage>
</organism>
<dbReference type="GeneID" id="72007457"/>
<feature type="compositionally biased region" description="Basic residues" evidence="1">
    <location>
        <begin position="161"/>
        <end position="174"/>
    </location>
</feature>
<dbReference type="Proteomes" id="UP000814176">
    <property type="component" value="Unassembled WGS sequence"/>
</dbReference>
<gene>
    <name evidence="3" type="ORF">C8Q71DRAFT_850243</name>
</gene>
<protein>
    <submittedName>
        <fullName evidence="3">Uncharacterized protein</fullName>
    </submittedName>
</protein>
<reference evidence="3 4" key="1">
    <citation type="journal article" date="2021" name="Environ. Microbiol.">
        <title>Gene family expansions and transcriptome signatures uncover fungal adaptations to wood decay.</title>
        <authorList>
            <person name="Hage H."/>
            <person name="Miyauchi S."/>
            <person name="Viragh M."/>
            <person name="Drula E."/>
            <person name="Min B."/>
            <person name="Chaduli D."/>
            <person name="Navarro D."/>
            <person name="Favel A."/>
            <person name="Norest M."/>
            <person name="Lesage-Meessen L."/>
            <person name="Balint B."/>
            <person name="Merenyi Z."/>
            <person name="de Eugenio L."/>
            <person name="Morin E."/>
            <person name="Martinez A.T."/>
            <person name="Baldrian P."/>
            <person name="Stursova M."/>
            <person name="Martinez M.J."/>
            <person name="Novotny C."/>
            <person name="Magnuson J.K."/>
            <person name="Spatafora J.W."/>
            <person name="Maurice S."/>
            <person name="Pangilinan J."/>
            <person name="Andreopoulos W."/>
            <person name="LaButti K."/>
            <person name="Hundley H."/>
            <person name="Na H."/>
            <person name="Kuo A."/>
            <person name="Barry K."/>
            <person name="Lipzen A."/>
            <person name="Henrissat B."/>
            <person name="Riley R."/>
            <person name="Ahrendt S."/>
            <person name="Nagy L.G."/>
            <person name="Grigoriev I.V."/>
            <person name="Martin F."/>
            <person name="Rosso M.N."/>
        </authorList>
    </citation>
    <scope>NUCLEOTIDE SEQUENCE [LARGE SCALE GENOMIC DNA]</scope>
    <source>
        <strain evidence="3 4">CIRM-BRFM 1785</strain>
    </source>
</reference>
<comment type="caution">
    <text evidence="3">The sequence shown here is derived from an EMBL/GenBank/DDBJ whole genome shotgun (WGS) entry which is preliminary data.</text>
</comment>
<keyword evidence="2" id="KW-0732">Signal</keyword>
<feature type="chain" id="PRO_5046260855" evidence="2">
    <location>
        <begin position="22"/>
        <end position="342"/>
    </location>
</feature>
<feature type="signal peptide" evidence="2">
    <location>
        <begin position="1"/>
        <end position="21"/>
    </location>
</feature>